<sequence length="190" mass="22236">MRHYLRTRSISYHIYVIEQDHKDELNRGALKNIGFIEARTDRAYGCYVFHDVDLLPADDTDISYRCDPEVPLHISSSVDTLRYELPYLDIFGGVVALTEAMMEKTGGYPNRYFGWGGEDDDLGARVRKFYGPRIKHLPLAVGKYNMQEHPSERIPEDLSVQKKVDNWEEYHKQDTFRNLRYQIIQKEVSS</sequence>
<evidence type="ECO:0000259" key="11">
    <source>
        <dbReference type="Pfam" id="PF02709"/>
    </source>
</evidence>
<dbReference type="GO" id="GO:0016757">
    <property type="term" value="F:glycosyltransferase activity"/>
    <property type="evidence" value="ECO:0007669"/>
    <property type="project" value="UniProtKB-KW"/>
</dbReference>
<dbReference type="AlphaFoldDB" id="A0ABD2PPS9"/>
<dbReference type="Pfam" id="PF02709">
    <property type="entry name" value="Glyco_transf_7C"/>
    <property type="match status" value="1"/>
</dbReference>
<evidence type="ECO:0000256" key="7">
    <source>
        <dbReference type="ARBA" id="ARBA00022968"/>
    </source>
</evidence>
<feature type="domain" description="Galactosyltransferase C-terminal" evidence="11">
    <location>
        <begin position="73"/>
        <end position="149"/>
    </location>
</feature>
<evidence type="ECO:0000259" key="12">
    <source>
        <dbReference type="Pfam" id="PF13733"/>
    </source>
</evidence>
<comment type="caution">
    <text evidence="13">The sequence shown here is derived from an EMBL/GenBank/DDBJ whole genome shotgun (WGS) entry which is preliminary data.</text>
</comment>
<comment type="pathway">
    <text evidence="2">Protein modification; protein glycosylation.</text>
</comment>
<dbReference type="Pfam" id="PF13733">
    <property type="entry name" value="Glyco_transf_7N"/>
    <property type="match status" value="1"/>
</dbReference>
<dbReference type="EMBL" id="JBJKFK010004196">
    <property type="protein sequence ID" value="KAL3309190.1"/>
    <property type="molecule type" value="Genomic_DNA"/>
</dbReference>
<evidence type="ECO:0000256" key="10">
    <source>
        <dbReference type="ARBA" id="ARBA00023180"/>
    </source>
</evidence>
<dbReference type="InterPro" id="IPR003859">
    <property type="entry name" value="Galactosyl_T"/>
</dbReference>
<keyword evidence="8" id="KW-1133">Transmembrane helix</keyword>
<protein>
    <submittedName>
        <fullName evidence="13">Beta-1,4-galactosyltransferase 3</fullName>
    </submittedName>
</protein>
<accession>A0ABD2PPS9</accession>
<dbReference type="SUPFAM" id="SSF53448">
    <property type="entry name" value="Nucleotide-diphospho-sugar transferases"/>
    <property type="match status" value="1"/>
</dbReference>
<evidence type="ECO:0000256" key="1">
    <source>
        <dbReference type="ARBA" id="ARBA00004606"/>
    </source>
</evidence>
<keyword evidence="10" id="KW-0325">Glycoprotein</keyword>
<comment type="subcellular location">
    <subcellularLocation>
        <location evidence="1">Membrane</location>
        <topology evidence="1">Single-pass type II membrane protein</topology>
    </subcellularLocation>
</comment>
<name>A0ABD2PPS9_9PLAT</name>
<evidence type="ECO:0000256" key="5">
    <source>
        <dbReference type="ARBA" id="ARBA00022679"/>
    </source>
</evidence>
<evidence type="ECO:0000256" key="3">
    <source>
        <dbReference type="ARBA" id="ARBA00005735"/>
    </source>
</evidence>
<keyword evidence="5" id="KW-0808">Transferase</keyword>
<keyword evidence="14" id="KW-1185">Reference proteome</keyword>
<dbReference type="PRINTS" id="PR02050">
    <property type="entry name" value="B14GALTRFASE"/>
</dbReference>
<dbReference type="Gene3D" id="3.90.550.10">
    <property type="entry name" value="Spore Coat Polysaccharide Biosynthesis Protein SpsA, Chain A"/>
    <property type="match status" value="1"/>
</dbReference>
<keyword evidence="4" id="KW-0328">Glycosyltransferase</keyword>
<evidence type="ECO:0000313" key="14">
    <source>
        <dbReference type="Proteomes" id="UP001626550"/>
    </source>
</evidence>
<keyword evidence="7" id="KW-0735">Signal-anchor</keyword>
<evidence type="ECO:0000256" key="2">
    <source>
        <dbReference type="ARBA" id="ARBA00004922"/>
    </source>
</evidence>
<dbReference type="InterPro" id="IPR027995">
    <property type="entry name" value="Galactosyl_T_N"/>
</dbReference>
<dbReference type="InterPro" id="IPR027791">
    <property type="entry name" value="Galactosyl_T_C"/>
</dbReference>
<keyword evidence="9" id="KW-0472">Membrane</keyword>
<dbReference type="GO" id="GO:0016020">
    <property type="term" value="C:membrane"/>
    <property type="evidence" value="ECO:0007669"/>
    <property type="project" value="UniProtKB-SubCell"/>
</dbReference>
<feature type="non-terminal residue" evidence="13">
    <location>
        <position position="190"/>
    </location>
</feature>
<organism evidence="13 14">
    <name type="scientific">Cichlidogyrus casuarinus</name>
    <dbReference type="NCBI Taxonomy" id="1844966"/>
    <lineage>
        <taxon>Eukaryota</taxon>
        <taxon>Metazoa</taxon>
        <taxon>Spiralia</taxon>
        <taxon>Lophotrochozoa</taxon>
        <taxon>Platyhelminthes</taxon>
        <taxon>Monogenea</taxon>
        <taxon>Monopisthocotylea</taxon>
        <taxon>Dactylogyridea</taxon>
        <taxon>Ancyrocephalidae</taxon>
        <taxon>Cichlidogyrus</taxon>
    </lineage>
</organism>
<dbReference type="InterPro" id="IPR029044">
    <property type="entry name" value="Nucleotide-diphossugar_trans"/>
</dbReference>
<reference evidence="13 14" key="1">
    <citation type="submission" date="2024-11" db="EMBL/GenBank/DDBJ databases">
        <title>Adaptive evolution of stress response genes in parasites aligns with host niche diversity.</title>
        <authorList>
            <person name="Hahn C."/>
            <person name="Resl P."/>
        </authorList>
    </citation>
    <scope>NUCLEOTIDE SEQUENCE [LARGE SCALE GENOMIC DNA]</scope>
    <source>
        <strain evidence="13">EGGRZ-B1_66</strain>
        <tissue evidence="13">Body</tissue>
    </source>
</reference>
<evidence type="ECO:0000256" key="9">
    <source>
        <dbReference type="ARBA" id="ARBA00023136"/>
    </source>
</evidence>
<evidence type="ECO:0000256" key="4">
    <source>
        <dbReference type="ARBA" id="ARBA00022676"/>
    </source>
</evidence>
<comment type="similarity">
    <text evidence="3">Belongs to the glycosyltransferase 7 family.</text>
</comment>
<dbReference type="PANTHER" id="PTHR19300:SF57">
    <property type="entry name" value="BETA-1,4-N-ACETYLGALACTOSAMINYLTRANSFERASE"/>
    <property type="match status" value="1"/>
</dbReference>
<evidence type="ECO:0000256" key="8">
    <source>
        <dbReference type="ARBA" id="ARBA00022989"/>
    </source>
</evidence>
<dbReference type="PANTHER" id="PTHR19300">
    <property type="entry name" value="BETA-1,4-GALACTOSYLTRANSFERASE"/>
    <property type="match status" value="1"/>
</dbReference>
<gene>
    <name evidence="13" type="primary">B4GALT3_2</name>
    <name evidence="13" type="ORF">Ciccas_012264</name>
</gene>
<proteinExistence type="inferred from homology"/>
<feature type="domain" description="Galactosyltransferase N-terminal" evidence="12">
    <location>
        <begin position="4"/>
        <end position="67"/>
    </location>
</feature>
<evidence type="ECO:0000256" key="6">
    <source>
        <dbReference type="ARBA" id="ARBA00022692"/>
    </source>
</evidence>
<dbReference type="Proteomes" id="UP001626550">
    <property type="component" value="Unassembled WGS sequence"/>
</dbReference>
<evidence type="ECO:0000313" key="13">
    <source>
        <dbReference type="EMBL" id="KAL3309190.1"/>
    </source>
</evidence>
<keyword evidence="6" id="KW-0812">Transmembrane</keyword>